<keyword evidence="12" id="KW-1185">Reference proteome</keyword>
<dbReference type="SUPFAM" id="SSF49265">
    <property type="entry name" value="Fibronectin type III"/>
    <property type="match status" value="3"/>
</dbReference>
<keyword evidence="5 9" id="KW-0472">Membrane</keyword>
<dbReference type="Gene3D" id="2.60.40.10">
    <property type="entry name" value="Immunoglobulins"/>
    <property type="match status" value="3"/>
</dbReference>
<keyword evidence="7" id="KW-0325">Glycoprotein</keyword>
<comment type="caution">
    <text evidence="11">The sequence shown here is derived from an EMBL/GenBank/DDBJ whole genome shotgun (WGS) entry which is preliminary data.</text>
</comment>
<dbReference type="InterPro" id="IPR036116">
    <property type="entry name" value="FN3_sf"/>
</dbReference>
<evidence type="ECO:0000313" key="12">
    <source>
        <dbReference type="Proteomes" id="UP000316079"/>
    </source>
</evidence>
<evidence type="ECO:0000256" key="3">
    <source>
        <dbReference type="ARBA" id="ARBA00022729"/>
    </source>
</evidence>
<feature type="domain" description="Type I cytokine receptor cytokine-binding" evidence="10">
    <location>
        <begin position="176"/>
        <end position="268"/>
    </location>
</feature>
<evidence type="ECO:0000256" key="6">
    <source>
        <dbReference type="ARBA" id="ARBA00023170"/>
    </source>
</evidence>
<keyword evidence="6" id="KW-0675">Receptor</keyword>
<evidence type="ECO:0000256" key="9">
    <source>
        <dbReference type="SAM" id="Phobius"/>
    </source>
</evidence>
<sequence length="443" mass="51133">FLWLQEEASPLQNEKSLAQTHSDHPQADTTEIIKTETMLLLKTFISWLFVFSGFSASEISICGTTVDPPANLEITDPGFLGYLTIQWSRPDSLQNLTDCTVRYQLRYYDTYEDRWRSIRTTRLSYAAQFDLEKPVRVKILTVLKCTCTNGTEVQGEETEMVYTTEPTGLAESRIRDFHCIYYEREYMECTWESGSVQPPNSQHSLYYWHRDMNATKECPEYISLSEVRKGCRFPHQTLVEFFQFNMCVNGSSPEGILRTAFFSIEIQNYVKPAVVSSVQVLEGAGFLKLDWVPPAGRVPEHCLDYEVESRTLMANGKELKKRKVLENIGLDTSCEMLEEDKRIKTCFHIRSKMNVYCADRGLWSEWSPAACTKEKETETRVMWDSYKLVLLLITIAGVILFGLSMWILNKICAAQKNKKEVLFKRCKQKTNETLPAILKPVFK</sequence>
<keyword evidence="4 9" id="KW-1133">Transmembrane helix</keyword>
<dbReference type="FunFam" id="2.60.40.10:FF:002351">
    <property type="entry name" value="Interleukin 13 receptor, alpha 2"/>
    <property type="match status" value="1"/>
</dbReference>
<reference evidence="11 12" key="1">
    <citation type="journal article" date="2019" name="Sci. Data">
        <title>Hybrid genome assembly and annotation of Danionella translucida.</title>
        <authorList>
            <person name="Kadobianskyi M."/>
            <person name="Schulze L."/>
            <person name="Schuelke M."/>
            <person name="Judkewitz B."/>
        </authorList>
    </citation>
    <scope>NUCLEOTIDE SEQUENCE [LARGE SCALE GENOMIC DNA]</scope>
    <source>
        <strain evidence="11 12">Bolton</strain>
    </source>
</reference>
<evidence type="ECO:0000256" key="1">
    <source>
        <dbReference type="ARBA" id="ARBA00004479"/>
    </source>
</evidence>
<dbReference type="PANTHER" id="PTHR23037:SF45">
    <property type="entry name" value="INTERLEUKIN 13 RECEPTOR SUBUNIT ALPHA 2"/>
    <property type="match status" value="1"/>
</dbReference>
<evidence type="ECO:0000259" key="10">
    <source>
        <dbReference type="Pfam" id="PF09240"/>
    </source>
</evidence>
<dbReference type="Proteomes" id="UP000316079">
    <property type="component" value="Unassembled WGS sequence"/>
</dbReference>
<dbReference type="PANTHER" id="PTHR23037">
    <property type="entry name" value="CYTOKINE RECEPTOR"/>
    <property type="match status" value="1"/>
</dbReference>
<dbReference type="GO" id="GO:0009897">
    <property type="term" value="C:external side of plasma membrane"/>
    <property type="evidence" value="ECO:0007669"/>
    <property type="project" value="TreeGrafter"/>
</dbReference>
<evidence type="ECO:0000256" key="5">
    <source>
        <dbReference type="ARBA" id="ARBA00023136"/>
    </source>
</evidence>
<evidence type="ECO:0000256" key="7">
    <source>
        <dbReference type="ARBA" id="ARBA00023180"/>
    </source>
</evidence>
<accession>A0A553MW11</accession>
<feature type="compositionally biased region" description="Polar residues" evidence="8">
    <location>
        <begin position="10"/>
        <end position="20"/>
    </location>
</feature>
<dbReference type="InterPro" id="IPR013783">
    <property type="entry name" value="Ig-like_fold"/>
</dbReference>
<feature type="non-terminal residue" evidence="11">
    <location>
        <position position="1"/>
    </location>
</feature>
<feature type="transmembrane region" description="Helical" evidence="9">
    <location>
        <begin position="388"/>
        <end position="408"/>
    </location>
</feature>
<dbReference type="GO" id="GO:0004896">
    <property type="term" value="F:cytokine receptor activity"/>
    <property type="evidence" value="ECO:0007669"/>
    <property type="project" value="TreeGrafter"/>
</dbReference>
<dbReference type="OrthoDB" id="9826641at2759"/>
<dbReference type="InterPro" id="IPR015321">
    <property type="entry name" value="TypeI_recpt_CBD"/>
</dbReference>
<protein>
    <recommendedName>
        <fullName evidence="10">Type I cytokine receptor cytokine-binding domain-containing protein</fullName>
    </recommendedName>
</protein>
<proteinExistence type="predicted"/>
<evidence type="ECO:0000256" key="8">
    <source>
        <dbReference type="SAM" id="MobiDB-lite"/>
    </source>
</evidence>
<evidence type="ECO:0000256" key="4">
    <source>
        <dbReference type="ARBA" id="ARBA00022989"/>
    </source>
</evidence>
<dbReference type="AlphaFoldDB" id="A0A553MW11"/>
<evidence type="ECO:0000313" key="11">
    <source>
        <dbReference type="EMBL" id="TRY57380.1"/>
    </source>
</evidence>
<gene>
    <name evidence="11" type="ORF">DNTS_024961</name>
</gene>
<name>A0A553MW11_9TELE</name>
<comment type="subcellular location">
    <subcellularLocation>
        <location evidence="1">Membrane</location>
        <topology evidence="1">Single-pass type I membrane protein</topology>
    </subcellularLocation>
</comment>
<feature type="region of interest" description="Disordered" evidence="8">
    <location>
        <begin position="7"/>
        <end position="26"/>
    </location>
</feature>
<dbReference type="STRING" id="623744.A0A553MW11"/>
<evidence type="ECO:0000256" key="2">
    <source>
        <dbReference type="ARBA" id="ARBA00022692"/>
    </source>
</evidence>
<dbReference type="Pfam" id="PF09240">
    <property type="entry name" value="IL6Ra-bind"/>
    <property type="match status" value="1"/>
</dbReference>
<organism evidence="11 12">
    <name type="scientific">Danionella cerebrum</name>
    <dbReference type="NCBI Taxonomy" id="2873325"/>
    <lineage>
        <taxon>Eukaryota</taxon>
        <taxon>Metazoa</taxon>
        <taxon>Chordata</taxon>
        <taxon>Craniata</taxon>
        <taxon>Vertebrata</taxon>
        <taxon>Euteleostomi</taxon>
        <taxon>Actinopterygii</taxon>
        <taxon>Neopterygii</taxon>
        <taxon>Teleostei</taxon>
        <taxon>Ostariophysi</taxon>
        <taxon>Cypriniformes</taxon>
        <taxon>Danionidae</taxon>
        <taxon>Danioninae</taxon>
        <taxon>Danionella</taxon>
    </lineage>
</organism>
<keyword evidence="2 9" id="KW-0812">Transmembrane</keyword>
<dbReference type="EMBL" id="SRMA01027241">
    <property type="protein sequence ID" value="TRY57380.1"/>
    <property type="molecule type" value="Genomic_DNA"/>
</dbReference>
<keyword evidence="3" id="KW-0732">Signal</keyword>